<feature type="binding site" evidence="14">
    <location>
        <position position="58"/>
    </location>
    <ligand>
        <name>ATP</name>
        <dbReference type="ChEBI" id="CHEBI:30616"/>
    </ligand>
</feature>
<evidence type="ECO:0000256" key="3">
    <source>
        <dbReference type="ARBA" id="ARBA00012584"/>
    </source>
</evidence>
<evidence type="ECO:0000256" key="8">
    <source>
        <dbReference type="ARBA" id="ARBA00022695"/>
    </source>
</evidence>
<evidence type="ECO:0000256" key="11">
    <source>
        <dbReference type="ARBA" id="ARBA00029774"/>
    </source>
</evidence>
<dbReference type="InterPro" id="IPR017945">
    <property type="entry name" value="DHBP_synth_RibB-like_a/b_dom"/>
</dbReference>
<evidence type="ECO:0000259" key="15">
    <source>
        <dbReference type="PROSITE" id="PS51163"/>
    </source>
</evidence>
<dbReference type="InterPro" id="IPR006070">
    <property type="entry name" value="Sua5-like_dom"/>
</dbReference>
<feature type="binding site" evidence="14">
    <location>
        <position position="143"/>
    </location>
    <ligand>
        <name>ATP</name>
        <dbReference type="ChEBI" id="CHEBI:30616"/>
    </ligand>
</feature>
<dbReference type="RefSeq" id="WP_052552541.1">
    <property type="nucleotide sequence ID" value="NZ_JMCC02000062.1"/>
</dbReference>
<feature type="binding site" evidence="14">
    <location>
        <position position="151"/>
    </location>
    <ligand>
        <name>ATP</name>
        <dbReference type="ChEBI" id="CHEBI:30616"/>
    </ligand>
</feature>
<organism evidence="16 17">
    <name type="scientific">Enhygromyxa salina</name>
    <dbReference type="NCBI Taxonomy" id="215803"/>
    <lineage>
        <taxon>Bacteria</taxon>
        <taxon>Pseudomonadati</taxon>
        <taxon>Myxococcota</taxon>
        <taxon>Polyangia</taxon>
        <taxon>Nannocystales</taxon>
        <taxon>Nannocystaceae</taxon>
        <taxon>Enhygromyxa</taxon>
    </lineage>
</organism>
<evidence type="ECO:0000313" key="17">
    <source>
        <dbReference type="Proteomes" id="UP000031599"/>
    </source>
</evidence>
<proteinExistence type="inferred from homology"/>
<feature type="binding site" evidence="14">
    <location>
        <position position="195"/>
    </location>
    <ligand>
        <name>ATP</name>
        <dbReference type="ChEBI" id="CHEBI:30616"/>
    </ligand>
</feature>
<feature type="binding site" evidence="14">
    <location>
        <position position="62"/>
    </location>
    <ligand>
        <name>ATP</name>
        <dbReference type="ChEBI" id="CHEBI:30616"/>
    </ligand>
</feature>
<dbReference type="Gene3D" id="3.90.870.10">
    <property type="entry name" value="DHBP synthase"/>
    <property type="match status" value="1"/>
</dbReference>
<evidence type="ECO:0000256" key="13">
    <source>
        <dbReference type="PIRNR" id="PIRNR004930"/>
    </source>
</evidence>
<evidence type="ECO:0000256" key="7">
    <source>
        <dbReference type="ARBA" id="ARBA00022694"/>
    </source>
</evidence>
<dbReference type="GO" id="GO:0003725">
    <property type="term" value="F:double-stranded RNA binding"/>
    <property type="evidence" value="ECO:0007669"/>
    <property type="project" value="UniProtKB-UniRule"/>
</dbReference>
<dbReference type="Gene3D" id="3.40.50.11030">
    <property type="entry name" value="Threonylcarbamoyl-AMP synthase, C-terminal domain"/>
    <property type="match status" value="1"/>
</dbReference>
<dbReference type="Pfam" id="PF01300">
    <property type="entry name" value="Sua5_yciO_yrdC"/>
    <property type="match status" value="1"/>
</dbReference>
<comment type="caution">
    <text evidence="16">The sequence shown here is derived from an EMBL/GenBank/DDBJ whole genome shotgun (WGS) entry which is preliminary data.</text>
</comment>
<dbReference type="GO" id="GO:0005524">
    <property type="term" value="F:ATP binding"/>
    <property type="evidence" value="ECO:0007669"/>
    <property type="project" value="UniProtKB-UniRule"/>
</dbReference>
<dbReference type="AlphaFoldDB" id="A0A0C2CZ70"/>
<dbReference type="PROSITE" id="PS51163">
    <property type="entry name" value="YRDC"/>
    <property type="match status" value="1"/>
</dbReference>
<dbReference type="PANTHER" id="PTHR17490">
    <property type="entry name" value="SUA5"/>
    <property type="match status" value="1"/>
</dbReference>
<dbReference type="InterPro" id="IPR038385">
    <property type="entry name" value="Sua5/YwlC_C"/>
</dbReference>
<keyword evidence="10 13" id="KW-0067">ATP-binding</keyword>
<feature type="binding site" evidence="14">
    <location>
        <position position="35"/>
    </location>
    <ligand>
        <name>L-threonine</name>
        <dbReference type="ChEBI" id="CHEBI:57926"/>
    </ligand>
</feature>
<feature type="binding site" evidence="14">
    <location>
        <position position="181"/>
    </location>
    <ligand>
        <name>L-threonine</name>
        <dbReference type="ChEBI" id="CHEBI:57926"/>
    </ligand>
</feature>
<comment type="function">
    <text evidence="13">Required for the formation of a threonylcarbamoyl group on adenosine at position 37 (t(6)A37) in tRNAs that read codons beginning with adenine.</text>
</comment>
<keyword evidence="9 13" id="KW-0547">Nucleotide-binding</keyword>
<evidence type="ECO:0000256" key="12">
    <source>
        <dbReference type="ARBA" id="ARBA00048366"/>
    </source>
</evidence>
<evidence type="ECO:0000256" key="10">
    <source>
        <dbReference type="ARBA" id="ARBA00022840"/>
    </source>
</evidence>
<feature type="binding site" evidence="14">
    <location>
        <position position="67"/>
    </location>
    <ligand>
        <name>L-threonine</name>
        <dbReference type="ChEBI" id="CHEBI:57926"/>
    </ligand>
</feature>
<dbReference type="Pfam" id="PF03481">
    <property type="entry name" value="Sua5_C"/>
    <property type="match status" value="1"/>
</dbReference>
<evidence type="ECO:0000256" key="1">
    <source>
        <dbReference type="ARBA" id="ARBA00004496"/>
    </source>
</evidence>
<reference evidence="16 17" key="1">
    <citation type="submission" date="2014-12" db="EMBL/GenBank/DDBJ databases">
        <title>Genome assembly of Enhygromyxa salina DSM 15201.</title>
        <authorList>
            <person name="Sharma G."/>
            <person name="Subramanian S."/>
        </authorList>
    </citation>
    <scope>NUCLEOTIDE SEQUENCE [LARGE SCALE GENOMIC DNA]</scope>
    <source>
        <strain evidence="16 17">DSM 15201</strain>
    </source>
</reference>
<dbReference type="InterPro" id="IPR005145">
    <property type="entry name" value="Sua5_C"/>
</dbReference>
<evidence type="ECO:0000256" key="4">
    <source>
        <dbReference type="ARBA" id="ARBA00015492"/>
    </source>
</evidence>
<dbReference type="SUPFAM" id="SSF55821">
    <property type="entry name" value="YrdC/RibB"/>
    <property type="match status" value="1"/>
</dbReference>
<evidence type="ECO:0000256" key="9">
    <source>
        <dbReference type="ARBA" id="ARBA00022741"/>
    </source>
</evidence>
<comment type="subcellular location">
    <subcellularLocation>
        <location evidence="1 13">Cytoplasm</location>
    </subcellularLocation>
</comment>
<evidence type="ECO:0000256" key="2">
    <source>
        <dbReference type="ARBA" id="ARBA00007663"/>
    </source>
</evidence>
<dbReference type="GO" id="GO:0061710">
    <property type="term" value="F:L-threonylcarbamoyladenylate synthase"/>
    <property type="evidence" value="ECO:0007669"/>
    <property type="project" value="UniProtKB-EC"/>
</dbReference>
<dbReference type="GO" id="GO:0000049">
    <property type="term" value="F:tRNA binding"/>
    <property type="evidence" value="ECO:0007669"/>
    <property type="project" value="TreeGrafter"/>
</dbReference>
<keyword evidence="7 13" id="KW-0819">tRNA processing</keyword>
<evidence type="ECO:0000313" key="16">
    <source>
        <dbReference type="EMBL" id="KIG14940.1"/>
    </source>
</evidence>
<comment type="similarity">
    <text evidence="2 13">Belongs to the SUA5 family.</text>
</comment>
<dbReference type="PANTHER" id="PTHR17490:SF16">
    <property type="entry name" value="THREONYLCARBAMOYL-AMP SYNTHASE"/>
    <property type="match status" value="1"/>
</dbReference>
<evidence type="ECO:0000256" key="6">
    <source>
        <dbReference type="ARBA" id="ARBA00022679"/>
    </source>
</evidence>
<dbReference type="Proteomes" id="UP000031599">
    <property type="component" value="Unassembled WGS sequence"/>
</dbReference>
<feature type="binding site" evidence="14">
    <location>
        <position position="121"/>
    </location>
    <ligand>
        <name>L-threonine</name>
        <dbReference type="ChEBI" id="CHEBI:57926"/>
    </ligand>
</feature>
<accession>A0A0C2CZ70</accession>
<dbReference type="EMBL" id="JMCC02000062">
    <property type="protein sequence ID" value="KIG14940.1"/>
    <property type="molecule type" value="Genomic_DNA"/>
</dbReference>
<dbReference type="NCBIfam" id="TIGR00057">
    <property type="entry name" value="L-threonylcarbamoyladenylate synthase"/>
    <property type="match status" value="1"/>
</dbReference>
<dbReference type="GO" id="GO:0008033">
    <property type="term" value="P:tRNA processing"/>
    <property type="evidence" value="ECO:0007669"/>
    <property type="project" value="UniProtKB-KW"/>
</dbReference>
<name>A0A0C2CZ70_9BACT</name>
<keyword evidence="5 13" id="KW-0963">Cytoplasm</keyword>
<feature type="binding site" evidence="14">
    <location>
        <position position="141"/>
    </location>
    <ligand>
        <name>L-threonine</name>
        <dbReference type="ChEBI" id="CHEBI:57926"/>
    </ligand>
</feature>
<feature type="domain" description="YrdC-like" evidence="15">
    <location>
        <begin position="13"/>
        <end position="199"/>
    </location>
</feature>
<protein>
    <recommendedName>
        <fullName evidence="4 13">Threonylcarbamoyl-AMP synthase</fullName>
        <shortName evidence="13">TC-AMP synthase</shortName>
        <ecNumber evidence="3 13">2.7.7.87</ecNumber>
    </recommendedName>
    <alternativeName>
        <fullName evidence="11 13">L-threonylcarbamoyladenylate synthase</fullName>
    </alternativeName>
</protein>
<keyword evidence="6 13" id="KW-0808">Transferase</keyword>
<dbReference type="PIRSF" id="PIRSF004930">
    <property type="entry name" value="Tln_factor_SUA5"/>
    <property type="match status" value="1"/>
</dbReference>
<gene>
    <name evidence="16" type="ORF">DB30_06129</name>
</gene>
<evidence type="ECO:0000256" key="5">
    <source>
        <dbReference type="ARBA" id="ARBA00022490"/>
    </source>
</evidence>
<dbReference type="InterPro" id="IPR050156">
    <property type="entry name" value="TC-AMP_synthase_SUA5"/>
</dbReference>
<feature type="binding site" evidence="14">
    <location>
        <position position="233"/>
    </location>
    <ligand>
        <name>ATP</name>
        <dbReference type="ChEBI" id="CHEBI:30616"/>
    </ligand>
</feature>
<dbReference type="EC" id="2.7.7.87" evidence="3 13"/>
<dbReference type="GO" id="GO:0006450">
    <property type="term" value="P:regulation of translational fidelity"/>
    <property type="evidence" value="ECO:0007669"/>
    <property type="project" value="TreeGrafter"/>
</dbReference>
<evidence type="ECO:0000256" key="14">
    <source>
        <dbReference type="PIRSR" id="PIRSR004930-1"/>
    </source>
</evidence>
<comment type="catalytic activity">
    <reaction evidence="12 13">
        <text>L-threonine + hydrogencarbonate + ATP = L-threonylcarbamoyladenylate + diphosphate + H2O</text>
        <dbReference type="Rhea" id="RHEA:36407"/>
        <dbReference type="ChEBI" id="CHEBI:15377"/>
        <dbReference type="ChEBI" id="CHEBI:17544"/>
        <dbReference type="ChEBI" id="CHEBI:30616"/>
        <dbReference type="ChEBI" id="CHEBI:33019"/>
        <dbReference type="ChEBI" id="CHEBI:57926"/>
        <dbReference type="ChEBI" id="CHEBI:73682"/>
        <dbReference type="EC" id="2.7.7.87"/>
    </reaction>
</comment>
<dbReference type="GO" id="GO:0005737">
    <property type="term" value="C:cytoplasm"/>
    <property type="evidence" value="ECO:0007669"/>
    <property type="project" value="UniProtKB-SubCell"/>
</dbReference>
<keyword evidence="8 13" id="KW-0548">Nucleotidyltransferase</keyword>
<dbReference type="FunFam" id="3.90.870.10:FF:000009">
    <property type="entry name" value="Threonylcarbamoyl-AMP synthase, putative"/>
    <property type="match status" value="1"/>
</dbReference>
<dbReference type="InterPro" id="IPR010923">
    <property type="entry name" value="T(6)A37_SUA5"/>
</dbReference>
<sequence>MPVIVVDPERPDPSVIRAAAARIVGGELVAFPTETVYGLGAAALNPGAVAKIYAAKGRPSYNPLIVHVLSPEAAQALVTEWPPLAAELTDQFWPGPLTIVLGKRPLVPDLVTAGLPSVAVRAPAHPVARALLEAAGVPIAAPSANRFQAISPTSAAHVARSLGPDAALILDAGPTRVGIESTVVDLSGAQPALLRLGGLALAELEAVTGPLARPAAPDKAAPRSSPGLVGRHYAPSGELRVVEAGQIEAAVVGAGPVGLISFAEQAPAGVDHHLSMPADPREYGRLLYAALHTLDELGCARILVEAVPNEGAWAAIRDRLARSAVRA</sequence>